<accession>H2YZF9</accession>
<reference evidence="7" key="2">
    <citation type="submission" date="2025-08" db="UniProtKB">
        <authorList>
            <consortium name="Ensembl"/>
        </authorList>
    </citation>
    <scope>IDENTIFICATION</scope>
</reference>
<evidence type="ECO:0000256" key="5">
    <source>
        <dbReference type="SAM" id="Phobius"/>
    </source>
</evidence>
<reference evidence="8" key="1">
    <citation type="submission" date="2003-08" db="EMBL/GenBank/DDBJ databases">
        <authorList>
            <person name="Birren B."/>
            <person name="Nusbaum C."/>
            <person name="Abebe A."/>
            <person name="Abouelleil A."/>
            <person name="Adekoya E."/>
            <person name="Ait-zahra M."/>
            <person name="Allen N."/>
            <person name="Allen T."/>
            <person name="An P."/>
            <person name="Anderson M."/>
            <person name="Anderson S."/>
            <person name="Arachchi H."/>
            <person name="Armbruster J."/>
            <person name="Bachantsang P."/>
            <person name="Baldwin J."/>
            <person name="Barry A."/>
            <person name="Bayul T."/>
            <person name="Blitshsteyn B."/>
            <person name="Bloom T."/>
            <person name="Blye J."/>
            <person name="Boguslavskiy L."/>
            <person name="Borowsky M."/>
            <person name="Boukhgalter B."/>
            <person name="Brunache A."/>
            <person name="Butler J."/>
            <person name="Calixte N."/>
            <person name="Calvo S."/>
            <person name="Camarata J."/>
            <person name="Campo K."/>
            <person name="Chang J."/>
            <person name="Cheshatsang Y."/>
            <person name="Citroen M."/>
            <person name="Collymore A."/>
            <person name="Considine T."/>
            <person name="Cook A."/>
            <person name="Cooke P."/>
            <person name="Corum B."/>
            <person name="Cuomo C."/>
            <person name="David R."/>
            <person name="Dawoe T."/>
            <person name="Degray S."/>
            <person name="Dodge S."/>
            <person name="Dooley K."/>
            <person name="Dorje P."/>
            <person name="Dorjee K."/>
            <person name="Dorris L."/>
            <person name="Duffey N."/>
            <person name="Dupes A."/>
            <person name="Elkins T."/>
            <person name="Engels R."/>
            <person name="Erickson J."/>
            <person name="Farina A."/>
            <person name="Faro S."/>
            <person name="Ferreira P."/>
            <person name="Fischer H."/>
            <person name="Fitzgerald M."/>
            <person name="Foley K."/>
            <person name="Gage D."/>
            <person name="Galagan J."/>
            <person name="Gearin G."/>
            <person name="Gnerre S."/>
            <person name="Gnirke A."/>
            <person name="Goyette A."/>
            <person name="Graham J."/>
            <person name="Grandbois E."/>
            <person name="Gyaltsen K."/>
            <person name="Hafez N."/>
            <person name="Hagopian D."/>
            <person name="Hagos B."/>
            <person name="Hall J."/>
            <person name="Hatcher B."/>
            <person name="Heller A."/>
            <person name="Higgins H."/>
            <person name="Honan T."/>
            <person name="Horn A."/>
            <person name="Houde N."/>
            <person name="Hughes L."/>
            <person name="Hulme W."/>
            <person name="Husby E."/>
            <person name="Iliev I."/>
            <person name="Jaffe D."/>
            <person name="Jones C."/>
            <person name="Kamal M."/>
            <person name="Kamat A."/>
            <person name="Kamvysselis M."/>
            <person name="Karlsson E."/>
            <person name="Kells C."/>
            <person name="Kieu A."/>
            <person name="Kisner P."/>
            <person name="Kodira C."/>
            <person name="Kulbokas E."/>
            <person name="Labutti K."/>
            <person name="Lama D."/>
            <person name="Landers T."/>
            <person name="Leger J."/>
            <person name="Levine S."/>
            <person name="Lewis D."/>
            <person name="Lewis T."/>
            <person name="Lindblad-toh K."/>
            <person name="Liu X."/>
            <person name="Lokyitsang T."/>
            <person name="Lokyitsang Y."/>
            <person name="Lucien O."/>
            <person name="Lui A."/>
            <person name="Ma L.J."/>
            <person name="Mabbitt R."/>
            <person name="Macdonald J."/>
            <person name="Maclean C."/>
            <person name="Major J."/>
            <person name="Manning J."/>
            <person name="Marabella R."/>
            <person name="Maru K."/>
            <person name="Matthews C."/>
            <person name="Mauceli E."/>
            <person name="Mccarthy M."/>
            <person name="Mcdonough S."/>
            <person name="Mcghee T."/>
            <person name="Meldrim J."/>
            <person name="Meneus L."/>
            <person name="Mesirov J."/>
            <person name="Mihalev A."/>
            <person name="Mihova T."/>
            <person name="Mikkelsen T."/>
            <person name="Mlenga V."/>
            <person name="Moru K."/>
            <person name="Mozes J."/>
            <person name="Mulrain L."/>
            <person name="Munson G."/>
            <person name="Naylor J."/>
            <person name="Newes C."/>
            <person name="Nguyen C."/>
            <person name="Nguyen N."/>
            <person name="Nguyen T."/>
            <person name="Nicol R."/>
            <person name="Nielsen C."/>
            <person name="Nizzari M."/>
            <person name="Norbu C."/>
            <person name="Norbu N."/>
            <person name="O'donnell P."/>
            <person name="Okoawo O."/>
            <person name="O'leary S."/>
            <person name="Omotosho B."/>
            <person name="O'neill K."/>
            <person name="Osman S."/>
            <person name="Parker S."/>
            <person name="Perrin D."/>
            <person name="Phunkhang P."/>
            <person name="Piqani B."/>
            <person name="Purcell S."/>
            <person name="Rachupka T."/>
            <person name="Ramasamy U."/>
            <person name="Rameau R."/>
            <person name="Ray V."/>
            <person name="Raymond C."/>
            <person name="Retta R."/>
            <person name="Richardson S."/>
            <person name="Rise C."/>
            <person name="Rodriguez J."/>
            <person name="Rogers J."/>
            <person name="Rogov P."/>
            <person name="Rutman M."/>
            <person name="Schupbach R."/>
            <person name="Seaman C."/>
            <person name="Settipalli S."/>
            <person name="Sharpe T."/>
            <person name="Sheridan J."/>
            <person name="Sherpa N."/>
            <person name="Shi J."/>
            <person name="Smirnov S."/>
            <person name="Smith C."/>
            <person name="Sougnez C."/>
            <person name="Spencer B."/>
            <person name="Stalker J."/>
            <person name="Stange-thomann N."/>
            <person name="Stavropoulos S."/>
            <person name="Stetson K."/>
            <person name="Stone C."/>
            <person name="Stone S."/>
            <person name="Stubbs M."/>
            <person name="Talamas J."/>
            <person name="Tchuinga P."/>
            <person name="Tenzing P."/>
            <person name="Tesfaye S."/>
            <person name="Theodore J."/>
            <person name="Thoulutsang Y."/>
            <person name="Topham K."/>
            <person name="Towey S."/>
            <person name="Tsamla T."/>
            <person name="Tsomo N."/>
            <person name="Vallee D."/>
            <person name="Vassiliev H."/>
            <person name="Venkataraman V."/>
            <person name="Vinson J."/>
            <person name="Vo A."/>
            <person name="Wade C."/>
            <person name="Wang S."/>
            <person name="Wangchuk T."/>
            <person name="Wangdi T."/>
            <person name="Whittaker C."/>
            <person name="Wilkinson J."/>
            <person name="Wu Y."/>
            <person name="Wyman D."/>
            <person name="Yadav S."/>
            <person name="Yang S."/>
            <person name="Yang X."/>
            <person name="Yeager S."/>
            <person name="Yee E."/>
            <person name="Young G."/>
            <person name="Zainoun J."/>
            <person name="Zembeck L."/>
            <person name="Zimmer A."/>
            <person name="Zody M."/>
            <person name="Lander E."/>
        </authorList>
    </citation>
    <scope>NUCLEOTIDE SEQUENCE [LARGE SCALE GENOMIC DNA]</scope>
</reference>
<dbReference type="eggNOG" id="KOG1505">
    <property type="taxonomic scope" value="Eukaryota"/>
</dbReference>
<evidence type="ECO:0000259" key="6">
    <source>
        <dbReference type="Pfam" id="PF16076"/>
    </source>
</evidence>
<dbReference type="GO" id="GO:0012505">
    <property type="term" value="C:endomembrane system"/>
    <property type="evidence" value="ECO:0007669"/>
    <property type="project" value="TreeGrafter"/>
</dbReference>
<protein>
    <recommendedName>
        <fullName evidence="6">Acyltransferase C-terminal domain-containing protein</fullName>
    </recommendedName>
</protein>
<evidence type="ECO:0000313" key="8">
    <source>
        <dbReference type="Proteomes" id="UP000007875"/>
    </source>
</evidence>
<comment type="similarity">
    <text evidence="1">Belongs to the 1-acyl-sn-glycerol-3-phosphate acyltransferase family.</text>
</comment>
<keyword evidence="8" id="KW-1185">Reference proteome</keyword>
<keyword evidence="5" id="KW-0812">Transmembrane</keyword>
<dbReference type="PANTHER" id="PTHR10983">
    <property type="entry name" value="1-ACYLGLYCEROL-3-PHOSPHATE ACYLTRANSFERASE-RELATED"/>
    <property type="match status" value="1"/>
</dbReference>
<evidence type="ECO:0000256" key="2">
    <source>
        <dbReference type="ARBA" id="ARBA00022679"/>
    </source>
</evidence>
<feature type="transmembrane region" description="Helical" evidence="5">
    <location>
        <begin position="107"/>
        <end position="124"/>
    </location>
</feature>
<dbReference type="Ensembl" id="ENSCSAVT00000010851.1">
    <property type="protein sequence ID" value="ENSCSAVP00000010721.1"/>
    <property type="gene ID" value="ENSCSAVG00000006288.1"/>
</dbReference>
<dbReference type="AlphaFoldDB" id="H2YZF9"/>
<keyword evidence="4" id="KW-0012">Acyltransferase</keyword>
<dbReference type="Proteomes" id="UP000007875">
    <property type="component" value="Unassembled WGS sequence"/>
</dbReference>
<dbReference type="Pfam" id="PF16076">
    <property type="entry name" value="Acyltransf_C"/>
    <property type="match status" value="1"/>
</dbReference>
<feature type="transmembrane region" description="Helical" evidence="5">
    <location>
        <begin position="136"/>
        <end position="156"/>
    </location>
</feature>
<evidence type="ECO:0000256" key="3">
    <source>
        <dbReference type="ARBA" id="ARBA00023264"/>
    </source>
</evidence>
<organism evidence="7 8">
    <name type="scientific">Ciona savignyi</name>
    <name type="common">Pacific transparent sea squirt</name>
    <dbReference type="NCBI Taxonomy" id="51511"/>
    <lineage>
        <taxon>Eukaryota</taxon>
        <taxon>Metazoa</taxon>
        <taxon>Chordata</taxon>
        <taxon>Tunicata</taxon>
        <taxon>Ascidiacea</taxon>
        <taxon>Phlebobranchia</taxon>
        <taxon>Cionidae</taxon>
        <taxon>Ciona</taxon>
    </lineage>
</organism>
<feature type="domain" description="Acyltransferase C-terminal" evidence="6">
    <location>
        <begin position="30"/>
        <end position="112"/>
    </location>
</feature>
<keyword evidence="3" id="KW-1208">Phospholipid metabolism</keyword>
<evidence type="ECO:0000256" key="1">
    <source>
        <dbReference type="ARBA" id="ARBA00008655"/>
    </source>
</evidence>
<dbReference type="InterPro" id="IPR032098">
    <property type="entry name" value="Acyltransf_C"/>
</dbReference>
<evidence type="ECO:0000256" key="4">
    <source>
        <dbReference type="ARBA" id="ARBA00023315"/>
    </source>
</evidence>
<reference evidence="7" key="3">
    <citation type="submission" date="2025-09" db="UniProtKB">
        <authorList>
            <consortium name="Ensembl"/>
        </authorList>
    </citation>
    <scope>IDENTIFICATION</scope>
</reference>
<sequence length="162" mass="18446">MTQGLRKRAAAVYDATVCFRDETDPTLAGMVNGEPSRADFIIRRLPIGEIPENENESAKYVHDIYYEKDRVCEYHKFGGDFHKSDWKSPFYKDHVIRKIPTNTKTNLTLMMWTSLTLFALFYYVTSTLLFGTWSQIGGITAVASIVAAMFYFMMAAGKPKTS</sequence>
<dbReference type="STRING" id="51511.ENSCSAVP00000010721"/>
<dbReference type="HOGENOM" id="CLU_041844_5_1_1"/>
<dbReference type="InParanoid" id="H2YZF9"/>
<dbReference type="GO" id="GO:0003841">
    <property type="term" value="F:1-acylglycerol-3-phosphate O-acyltransferase activity"/>
    <property type="evidence" value="ECO:0007669"/>
    <property type="project" value="TreeGrafter"/>
</dbReference>
<keyword evidence="3" id="KW-0443">Lipid metabolism</keyword>
<dbReference type="PANTHER" id="PTHR10983:SF24">
    <property type="entry name" value="1-ACYLGLYCEROL-3-PHOSPHATE O-ACYLTRANSFERASE 3, ISOFORM E-RELATED"/>
    <property type="match status" value="1"/>
</dbReference>
<keyword evidence="5" id="KW-0472">Membrane</keyword>
<name>H2YZF9_CIOSA</name>
<proteinExistence type="inferred from homology"/>
<keyword evidence="2" id="KW-0808">Transferase</keyword>
<evidence type="ECO:0000313" key="7">
    <source>
        <dbReference type="Ensembl" id="ENSCSAVP00000010721.1"/>
    </source>
</evidence>
<keyword evidence="5" id="KW-1133">Transmembrane helix</keyword>